<protein>
    <recommendedName>
        <fullName evidence="1">Cytidyltransferase-like domain-containing protein</fullName>
    </recommendedName>
</protein>
<gene>
    <name evidence="2" type="ORF">Ae201684_016868</name>
</gene>
<comment type="caution">
    <text evidence="2">The sequence shown here is derived from an EMBL/GenBank/DDBJ whole genome shotgun (WGS) entry which is preliminary data.</text>
</comment>
<keyword evidence="3" id="KW-1185">Reference proteome</keyword>
<organism evidence="2 3">
    <name type="scientific">Aphanomyces euteiches</name>
    <dbReference type="NCBI Taxonomy" id="100861"/>
    <lineage>
        <taxon>Eukaryota</taxon>
        <taxon>Sar</taxon>
        <taxon>Stramenopiles</taxon>
        <taxon>Oomycota</taxon>
        <taxon>Saprolegniomycetes</taxon>
        <taxon>Saprolegniales</taxon>
        <taxon>Verrucalvaceae</taxon>
        <taxon>Aphanomyces</taxon>
    </lineage>
</organism>
<name>A0A6G0WB36_9STRA</name>
<dbReference type="VEuPathDB" id="FungiDB:AeMF1_000352"/>
<feature type="domain" description="Cytidyltransferase-like" evidence="1">
    <location>
        <begin position="220"/>
        <end position="391"/>
    </location>
</feature>
<dbReference type="InterPro" id="IPR036653">
    <property type="entry name" value="CinA-like_C"/>
</dbReference>
<dbReference type="EMBL" id="VJMJ01000270">
    <property type="protein sequence ID" value="KAF0724461.1"/>
    <property type="molecule type" value="Genomic_DNA"/>
</dbReference>
<dbReference type="GO" id="GO:0016887">
    <property type="term" value="F:ATP hydrolysis activity"/>
    <property type="evidence" value="ECO:0007669"/>
    <property type="project" value="TreeGrafter"/>
</dbReference>
<dbReference type="Gene3D" id="3.90.950.20">
    <property type="entry name" value="CinA-like"/>
    <property type="match status" value="1"/>
</dbReference>
<evidence type="ECO:0000313" key="3">
    <source>
        <dbReference type="Proteomes" id="UP000481153"/>
    </source>
</evidence>
<dbReference type="InterPro" id="IPR004821">
    <property type="entry name" value="Cyt_trans-like"/>
</dbReference>
<dbReference type="SUPFAM" id="SSF52374">
    <property type="entry name" value="Nucleotidylyl transferase"/>
    <property type="match status" value="1"/>
</dbReference>
<evidence type="ECO:0000259" key="1">
    <source>
        <dbReference type="Pfam" id="PF01467"/>
    </source>
</evidence>
<dbReference type="Proteomes" id="UP000481153">
    <property type="component" value="Unassembled WGS sequence"/>
</dbReference>
<sequence>MQVARRLLEEIFASKRVQCAISLTGGGGNVVGEILGTSGASSTLLEVTVPYYQQSLLDFLDLSSDVTKSFKFSSQEVSMLMAKKSLERARCLVPLDEAAKCVGIGCTAALVSLQPRRGSHRAFVTLHTAKGIYNFNFEMHKGARVRKEEDECVGNLIVLALSKAAQVDYTALKSQLAIHPEDVLVEEPTIEHDLSFEKSIAFFPQDIVLRDMPWKKMLVIPGSFNPIHDGHLQFAAAAQRLLHTLYGETFHTLFELSIKNADKGIVNQVEIDNRVQGVVQAKDQRLVVTKTSLFVEKASLFPSCVFAVGADTAIRLVDLKYYDNDPGNLWRALSHIESQKCSFVVAGRIVDTVYVSAEEAISRVPAAFQAKFNPLSESEFRVDLSSTQIRQGKVPPPPSNL</sequence>
<dbReference type="InterPro" id="IPR014729">
    <property type="entry name" value="Rossmann-like_a/b/a_fold"/>
</dbReference>
<dbReference type="GO" id="GO:0000309">
    <property type="term" value="F:nicotinamide-nucleotide adenylyltransferase activity"/>
    <property type="evidence" value="ECO:0007669"/>
    <property type="project" value="TreeGrafter"/>
</dbReference>
<dbReference type="AlphaFoldDB" id="A0A6G0WB36"/>
<dbReference type="PANTHER" id="PTHR31285:SF0">
    <property type="entry name" value="NICOTINAMIDE MONONUCLEOTIDE ADENYLYLTRANSFERASE"/>
    <property type="match status" value="1"/>
</dbReference>
<proteinExistence type="predicted"/>
<evidence type="ECO:0000313" key="2">
    <source>
        <dbReference type="EMBL" id="KAF0724461.1"/>
    </source>
</evidence>
<dbReference type="GO" id="GO:0005737">
    <property type="term" value="C:cytoplasm"/>
    <property type="evidence" value="ECO:0007669"/>
    <property type="project" value="TreeGrafter"/>
</dbReference>
<dbReference type="SUPFAM" id="SSF142433">
    <property type="entry name" value="CinA-like"/>
    <property type="match status" value="1"/>
</dbReference>
<dbReference type="PANTHER" id="PTHR31285">
    <property type="entry name" value="NICOTINAMIDE MONONUCLEOTIDE ADENYLYLTRANSFERASE"/>
    <property type="match status" value="1"/>
</dbReference>
<dbReference type="Pfam" id="PF01467">
    <property type="entry name" value="CTP_transf_like"/>
    <property type="match status" value="1"/>
</dbReference>
<dbReference type="Gene3D" id="3.40.50.620">
    <property type="entry name" value="HUPs"/>
    <property type="match status" value="1"/>
</dbReference>
<dbReference type="GO" id="GO:0005634">
    <property type="term" value="C:nucleus"/>
    <property type="evidence" value="ECO:0007669"/>
    <property type="project" value="TreeGrafter"/>
</dbReference>
<accession>A0A6G0WB36</accession>
<reference evidence="2 3" key="1">
    <citation type="submission" date="2019-07" db="EMBL/GenBank/DDBJ databases">
        <title>Genomics analysis of Aphanomyces spp. identifies a new class of oomycete effector associated with host adaptation.</title>
        <authorList>
            <person name="Gaulin E."/>
        </authorList>
    </citation>
    <scope>NUCLEOTIDE SEQUENCE [LARGE SCALE GENOMIC DNA]</scope>
    <source>
        <strain evidence="2 3">ATCC 201684</strain>
    </source>
</reference>